<dbReference type="SMART" id="SM00448">
    <property type="entry name" value="REC"/>
    <property type="match status" value="1"/>
</dbReference>
<sequence>MKEQHADDHRHVRPPPGRAIVFRGVFRHCLTNKPLARRFHKLCQLWRMRCRMKTRDTERRAHRRELAALKSTRPRILLADDQHDQRLALADLLIRCGMAVDLAAGGEAAIGRVLDAEERGSAYDLALIDCNMPHCDGFEATRAIRIAGYPPTVLPIIGILDQPDHREKLLVFSAEMQGALIRPVTLEALVPLLNRWLPHRILAQDDPQPVAS</sequence>
<keyword evidence="1 3" id="KW-0597">Phosphoprotein</keyword>
<evidence type="ECO:0000313" key="6">
    <source>
        <dbReference type="Proteomes" id="UP000439780"/>
    </source>
</evidence>
<feature type="modified residue" description="4-aspartylphosphate" evidence="3">
    <location>
        <position position="129"/>
    </location>
</feature>
<protein>
    <submittedName>
        <fullName evidence="5">Response regulator</fullName>
    </submittedName>
</protein>
<name>A0A845AG48_9SPHN</name>
<reference evidence="5 6" key="1">
    <citation type="submission" date="2019-12" db="EMBL/GenBank/DDBJ databases">
        <title>Genomic-based taxomic classification of the family Erythrobacteraceae.</title>
        <authorList>
            <person name="Xu L."/>
        </authorList>
    </citation>
    <scope>NUCLEOTIDE SEQUENCE [LARGE SCALE GENOMIC DNA]</scope>
    <source>
        <strain evidence="5 6">KEMB 9005-328</strain>
    </source>
</reference>
<organism evidence="5 6">
    <name type="scientific">Qipengyuania algicida</name>
    <dbReference type="NCBI Taxonomy" id="1836209"/>
    <lineage>
        <taxon>Bacteria</taxon>
        <taxon>Pseudomonadati</taxon>
        <taxon>Pseudomonadota</taxon>
        <taxon>Alphaproteobacteria</taxon>
        <taxon>Sphingomonadales</taxon>
        <taxon>Erythrobacteraceae</taxon>
        <taxon>Qipengyuania</taxon>
    </lineage>
</organism>
<dbReference type="SUPFAM" id="SSF52172">
    <property type="entry name" value="CheY-like"/>
    <property type="match status" value="1"/>
</dbReference>
<feature type="domain" description="Response regulatory" evidence="4">
    <location>
        <begin position="75"/>
        <end position="197"/>
    </location>
</feature>
<dbReference type="PROSITE" id="PS50110">
    <property type="entry name" value="RESPONSE_REGULATORY"/>
    <property type="match status" value="1"/>
</dbReference>
<evidence type="ECO:0000313" key="5">
    <source>
        <dbReference type="EMBL" id="MXP28183.1"/>
    </source>
</evidence>
<evidence type="ECO:0000256" key="2">
    <source>
        <dbReference type="ARBA" id="ARBA00023012"/>
    </source>
</evidence>
<gene>
    <name evidence="5" type="ORF">GRI58_05025</name>
</gene>
<evidence type="ECO:0000256" key="1">
    <source>
        <dbReference type="ARBA" id="ARBA00022553"/>
    </source>
</evidence>
<keyword evidence="2" id="KW-0902">Two-component regulatory system</keyword>
<dbReference type="EMBL" id="WTYA01000003">
    <property type="protein sequence ID" value="MXP28183.1"/>
    <property type="molecule type" value="Genomic_DNA"/>
</dbReference>
<dbReference type="Pfam" id="PF00072">
    <property type="entry name" value="Response_reg"/>
    <property type="match status" value="1"/>
</dbReference>
<dbReference type="InterPro" id="IPR011006">
    <property type="entry name" value="CheY-like_superfamily"/>
</dbReference>
<accession>A0A845AG48</accession>
<dbReference type="PANTHER" id="PTHR45339">
    <property type="entry name" value="HYBRID SIGNAL TRANSDUCTION HISTIDINE KINASE J"/>
    <property type="match status" value="1"/>
</dbReference>
<proteinExistence type="predicted"/>
<evidence type="ECO:0000256" key="3">
    <source>
        <dbReference type="PROSITE-ProRule" id="PRU00169"/>
    </source>
</evidence>
<dbReference type="Gene3D" id="3.40.50.2300">
    <property type="match status" value="1"/>
</dbReference>
<keyword evidence="6" id="KW-1185">Reference proteome</keyword>
<dbReference type="OrthoDB" id="9801651at2"/>
<comment type="caution">
    <text evidence="5">The sequence shown here is derived from an EMBL/GenBank/DDBJ whole genome shotgun (WGS) entry which is preliminary data.</text>
</comment>
<dbReference type="CDD" id="cd17546">
    <property type="entry name" value="REC_hyHK_CKI1_RcsC-like"/>
    <property type="match status" value="1"/>
</dbReference>
<evidence type="ECO:0000259" key="4">
    <source>
        <dbReference type="PROSITE" id="PS50110"/>
    </source>
</evidence>
<dbReference type="PANTHER" id="PTHR45339:SF1">
    <property type="entry name" value="HYBRID SIGNAL TRANSDUCTION HISTIDINE KINASE J"/>
    <property type="match status" value="1"/>
</dbReference>
<dbReference type="InterPro" id="IPR001789">
    <property type="entry name" value="Sig_transdc_resp-reg_receiver"/>
</dbReference>
<dbReference type="AlphaFoldDB" id="A0A845AG48"/>
<dbReference type="GO" id="GO:0000160">
    <property type="term" value="P:phosphorelay signal transduction system"/>
    <property type="evidence" value="ECO:0007669"/>
    <property type="project" value="UniProtKB-KW"/>
</dbReference>
<dbReference type="Proteomes" id="UP000439780">
    <property type="component" value="Unassembled WGS sequence"/>
</dbReference>